<dbReference type="AlphaFoldDB" id="A0A645DAU1"/>
<dbReference type="EMBL" id="VSSQ01034557">
    <property type="protein sequence ID" value="MPM86546.1"/>
    <property type="molecule type" value="Genomic_DNA"/>
</dbReference>
<gene>
    <name evidence="1" type="ORF">SDC9_133635</name>
</gene>
<proteinExistence type="predicted"/>
<organism evidence="1">
    <name type="scientific">bioreactor metagenome</name>
    <dbReference type="NCBI Taxonomy" id="1076179"/>
    <lineage>
        <taxon>unclassified sequences</taxon>
        <taxon>metagenomes</taxon>
        <taxon>ecological metagenomes</taxon>
    </lineage>
</organism>
<name>A0A645DAU1_9ZZZZ</name>
<sequence length="115" mass="12964">MLGSQRLEQFADAVTLVFALGKTAMHGVALMLLCCGTQAQNQRGLADASWREHQQVATRQLAPGTRLLLLTVEKVLTFHRITDTDFHRHLTTENLYNNFVLKNFCCKAIHCSNLH</sequence>
<reference evidence="1" key="1">
    <citation type="submission" date="2019-08" db="EMBL/GenBank/DDBJ databases">
        <authorList>
            <person name="Kucharzyk K."/>
            <person name="Murdoch R.W."/>
            <person name="Higgins S."/>
            <person name="Loffler F."/>
        </authorList>
    </citation>
    <scope>NUCLEOTIDE SEQUENCE</scope>
</reference>
<comment type="caution">
    <text evidence="1">The sequence shown here is derived from an EMBL/GenBank/DDBJ whole genome shotgun (WGS) entry which is preliminary data.</text>
</comment>
<protein>
    <submittedName>
        <fullName evidence="1">Uncharacterized protein</fullName>
    </submittedName>
</protein>
<accession>A0A645DAU1</accession>
<evidence type="ECO:0000313" key="1">
    <source>
        <dbReference type="EMBL" id="MPM86546.1"/>
    </source>
</evidence>